<accession>L0A750</accession>
<gene>
    <name evidence="2" type="ordered locus">Deipe_4295</name>
</gene>
<keyword evidence="2" id="KW-0614">Plasmid</keyword>
<keyword evidence="1" id="KW-0812">Transmembrane</keyword>
<dbReference type="PATRIC" id="fig|937777.3.peg.4325"/>
<feature type="transmembrane region" description="Helical" evidence="1">
    <location>
        <begin position="54"/>
        <end position="78"/>
    </location>
</feature>
<feature type="transmembrane region" description="Helical" evidence="1">
    <location>
        <begin position="85"/>
        <end position="105"/>
    </location>
</feature>
<feature type="transmembrane region" description="Helical" evidence="1">
    <location>
        <begin position="132"/>
        <end position="153"/>
    </location>
</feature>
<evidence type="ECO:0000313" key="3">
    <source>
        <dbReference type="Proteomes" id="UP000010467"/>
    </source>
</evidence>
<keyword evidence="3" id="KW-1185">Reference proteome</keyword>
<dbReference type="Proteomes" id="UP000010467">
    <property type="component" value="Plasmid pDEIPE01"/>
</dbReference>
<dbReference type="KEGG" id="dpd:Deipe_4295"/>
<keyword evidence="1" id="KW-0472">Membrane</keyword>
<dbReference type="AlphaFoldDB" id="L0A750"/>
<organism evidence="2 3">
    <name type="scientific">Deinococcus peraridilitoris (strain DSM 19664 / LMG 22246 / CIP 109416 / KR-200)</name>
    <dbReference type="NCBI Taxonomy" id="937777"/>
    <lineage>
        <taxon>Bacteria</taxon>
        <taxon>Thermotogati</taxon>
        <taxon>Deinococcota</taxon>
        <taxon>Deinococci</taxon>
        <taxon>Deinococcales</taxon>
        <taxon>Deinococcaceae</taxon>
        <taxon>Deinococcus</taxon>
    </lineage>
</organism>
<evidence type="ECO:0000313" key="2">
    <source>
        <dbReference type="EMBL" id="AFZ69636.1"/>
    </source>
</evidence>
<dbReference type="OrthoDB" id="5185322at2"/>
<dbReference type="RefSeq" id="WP_015231536.1">
    <property type="nucleotide sequence ID" value="NC_019789.1"/>
</dbReference>
<dbReference type="EMBL" id="CP003383">
    <property type="protein sequence ID" value="AFZ69636.1"/>
    <property type="molecule type" value="Genomic_DNA"/>
</dbReference>
<keyword evidence="1" id="KW-1133">Transmembrane helix</keyword>
<dbReference type="HOGENOM" id="CLU_1666529_0_0_0"/>
<reference evidence="3" key="1">
    <citation type="submission" date="2012-03" db="EMBL/GenBank/DDBJ databases">
        <title>Complete sequence of plasmid 1 of Deinococcus peraridilitoris DSM 19664.</title>
        <authorList>
            <person name="Lucas S."/>
            <person name="Copeland A."/>
            <person name="Lapidus A."/>
            <person name="Glavina del Rio T."/>
            <person name="Dalin E."/>
            <person name="Tice H."/>
            <person name="Bruce D."/>
            <person name="Goodwin L."/>
            <person name="Pitluck S."/>
            <person name="Peters L."/>
            <person name="Mikhailova N."/>
            <person name="Lu M."/>
            <person name="Kyrpides N."/>
            <person name="Mavromatis K."/>
            <person name="Ivanova N."/>
            <person name="Brettin T."/>
            <person name="Detter J.C."/>
            <person name="Han C."/>
            <person name="Larimer F."/>
            <person name="Land M."/>
            <person name="Hauser L."/>
            <person name="Markowitz V."/>
            <person name="Cheng J.-F."/>
            <person name="Hugenholtz P."/>
            <person name="Woyke T."/>
            <person name="Wu D."/>
            <person name="Pukall R."/>
            <person name="Steenblock K."/>
            <person name="Brambilla E."/>
            <person name="Klenk H.-P."/>
            <person name="Eisen J.A."/>
        </authorList>
    </citation>
    <scope>NUCLEOTIDE SEQUENCE [LARGE SCALE GENOMIC DNA]</scope>
    <source>
        <strain evidence="3">DSM 19664 / LMG 22246 / CIP 109416 / KR-200</strain>
        <plasmid evidence="3">Plasmid pDEIPE01</plasmid>
    </source>
</reference>
<geneLocation type="plasmid" evidence="2 3">
    <name>pDEIPE01</name>
</geneLocation>
<sequence>MNFELLPALLAGLIAGAIMEGPVYLQKALGLPVKQNILRTWGQNLLGIKGGAGYVAGFLFHELIALVAAVLYALFFDLVGAQHHLWLWGLLGGLIHYLIAGPVVAKIPSLDPSTGRIGAQGFAYKNYGALDVVTSFMGHLIFGLSTAILYALFHSMGG</sequence>
<name>L0A750_DEIPD</name>
<proteinExistence type="predicted"/>
<evidence type="ECO:0000256" key="1">
    <source>
        <dbReference type="SAM" id="Phobius"/>
    </source>
</evidence>
<protein>
    <submittedName>
        <fullName evidence="2">Uncharacterized protein</fullName>
    </submittedName>
</protein>